<dbReference type="PIRSF" id="PIRSF001220">
    <property type="entry name" value="L-ASNase_gatD"/>
    <property type="match status" value="1"/>
</dbReference>
<accession>A0A3B0S9Y4</accession>
<sequence>MPLPKVRLFLLGGTITMDKAPGATSGVVPSVDAAALCRAVPGLDQIADLQARTDHMVASGNLTYQHAFALAAEIKKGDADGFVVVQGTDTLEEMAFLLDCLLDIKRPVVVTGAMRSPVQLSADGPANIMAAVICATTQTLGAVGVSVVMNDDIHAARFVTKTHTGNVAAFQSRTAGPIGRVTEGKAHIFTVPVPTAKIPVPEIAPLPEIALITASFGDAGFVLDLLEKSSCAGLVIEALGAGHLPEKYLDILDHLTKKIPVILSSRVGNGHIFQNSYGYQGAEIDLIRRGLIPAGILDGPKSKILLTLLVMADRNQAEIKETFNRWNF</sequence>
<evidence type="ECO:0000313" key="5">
    <source>
        <dbReference type="EMBL" id="VAV91905.1"/>
    </source>
</evidence>
<dbReference type="InterPro" id="IPR027473">
    <property type="entry name" value="L-asparaginase_C"/>
</dbReference>
<feature type="domain" description="L-asparaginase N-terminal" evidence="3">
    <location>
        <begin position="5"/>
        <end position="190"/>
    </location>
</feature>
<evidence type="ECO:0000259" key="4">
    <source>
        <dbReference type="Pfam" id="PF17763"/>
    </source>
</evidence>
<dbReference type="Gene3D" id="3.40.50.1170">
    <property type="entry name" value="L-asparaginase, N-terminal domain"/>
    <property type="match status" value="1"/>
</dbReference>
<dbReference type="PANTHER" id="PTHR11707:SF28">
    <property type="entry name" value="60 KDA LYSOPHOSPHOLIPASE"/>
    <property type="match status" value="1"/>
</dbReference>
<dbReference type="PRINTS" id="PR00139">
    <property type="entry name" value="ASNGLNASE"/>
</dbReference>
<dbReference type="GO" id="GO:0006528">
    <property type="term" value="P:asparagine metabolic process"/>
    <property type="evidence" value="ECO:0007669"/>
    <property type="project" value="InterPro"/>
</dbReference>
<dbReference type="InterPro" id="IPR037152">
    <property type="entry name" value="L-asparaginase_N_sf"/>
</dbReference>
<dbReference type="SUPFAM" id="SSF53774">
    <property type="entry name" value="Glutaminase/Asparaginase"/>
    <property type="match status" value="1"/>
</dbReference>
<reference evidence="5" key="1">
    <citation type="submission" date="2018-06" db="EMBL/GenBank/DDBJ databases">
        <authorList>
            <person name="Zhirakovskaya E."/>
        </authorList>
    </citation>
    <scope>NUCLEOTIDE SEQUENCE</scope>
</reference>
<dbReference type="PIRSF" id="PIRSF500176">
    <property type="entry name" value="L_ASNase"/>
    <property type="match status" value="1"/>
</dbReference>
<comment type="similarity">
    <text evidence="1">Belongs to the asparaginase 1 family.</text>
</comment>
<dbReference type="FunFam" id="3.40.50.1170:FF:000001">
    <property type="entry name" value="L-asparaginase 2"/>
    <property type="match status" value="1"/>
</dbReference>
<dbReference type="SFLD" id="SFLDS00057">
    <property type="entry name" value="Glutaminase/Asparaginase"/>
    <property type="match status" value="1"/>
</dbReference>
<dbReference type="InterPro" id="IPR004550">
    <property type="entry name" value="AsnASE_II"/>
</dbReference>
<dbReference type="Pfam" id="PF17763">
    <property type="entry name" value="Asparaginase_C"/>
    <property type="match status" value="1"/>
</dbReference>
<gene>
    <name evidence="5" type="ORF">MNBD_ALPHA02-375</name>
</gene>
<feature type="domain" description="Asparaginase/glutaminase C-terminal" evidence="4">
    <location>
        <begin position="209"/>
        <end position="323"/>
    </location>
</feature>
<protein>
    <submittedName>
        <fullName evidence="5">L-asparaginase</fullName>
        <ecNumber evidence="5">3.5.1.1</ecNumber>
    </submittedName>
</protein>
<dbReference type="Gene3D" id="3.40.50.40">
    <property type="match status" value="1"/>
</dbReference>
<dbReference type="Pfam" id="PF00710">
    <property type="entry name" value="Asparaginase"/>
    <property type="match status" value="1"/>
</dbReference>
<dbReference type="GO" id="GO:0004067">
    <property type="term" value="F:asparaginase activity"/>
    <property type="evidence" value="ECO:0007669"/>
    <property type="project" value="UniProtKB-EC"/>
</dbReference>
<dbReference type="PROSITE" id="PS51732">
    <property type="entry name" value="ASN_GLN_ASE_3"/>
    <property type="match status" value="1"/>
</dbReference>
<evidence type="ECO:0000259" key="3">
    <source>
        <dbReference type="Pfam" id="PF00710"/>
    </source>
</evidence>
<evidence type="ECO:0000256" key="2">
    <source>
        <dbReference type="ARBA" id="ARBA00022801"/>
    </source>
</evidence>
<dbReference type="EC" id="3.5.1.1" evidence="5"/>
<dbReference type="SMART" id="SM00870">
    <property type="entry name" value="Asparaginase"/>
    <property type="match status" value="1"/>
</dbReference>
<name>A0A3B0S9Y4_9ZZZZ</name>
<dbReference type="InterPro" id="IPR036152">
    <property type="entry name" value="Asp/glu_Ase-like_sf"/>
</dbReference>
<organism evidence="5">
    <name type="scientific">hydrothermal vent metagenome</name>
    <dbReference type="NCBI Taxonomy" id="652676"/>
    <lineage>
        <taxon>unclassified sequences</taxon>
        <taxon>metagenomes</taxon>
        <taxon>ecological metagenomes</taxon>
    </lineage>
</organism>
<dbReference type="InterPro" id="IPR027474">
    <property type="entry name" value="L-asparaginase_N"/>
</dbReference>
<dbReference type="PANTHER" id="PTHR11707">
    <property type="entry name" value="L-ASPARAGINASE"/>
    <property type="match status" value="1"/>
</dbReference>
<dbReference type="CDD" id="cd08964">
    <property type="entry name" value="L-asparaginase_II"/>
    <property type="match status" value="1"/>
</dbReference>
<proteinExistence type="inferred from homology"/>
<dbReference type="InterPro" id="IPR006034">
    <property type="entry name" value="Asparaginase/glutaminase-like"/>
</dbReference>
<keyword evidence="2 5" id="KW-0378">Hydrolase</keyword>
<dbReference type="InterPro" id="IPR040919">
    <property type="entry name" value="Asparaginase_C"/>
</dbReference>
<evidence type="ECO:0000256" key="1">
    <source>
        <dbReference type="ARBA" id="ARBA00010518"/>
    </source>
</evidence>
<dbReference type="EMBL" id="UOED01000070">
    <property type="protein sequence ID" value="VAV91905.1"/>
    <property type="molecule type" value="Genomic_DNA"/>
</dbReference>
<dbReference type="AlphaFoldDB" id="A0A3B0S9Y4"/>